<dbReference type="PANTHER" id="PTHR42793">
    <property type="entry name" value="COA BINDING DOMAIN CONTAINING PROTEIN"/>
    <property type="match status" value="1"/>
</dbReference>
<keyword evidence="1" id="KW-0816">Tricarboxylic acid cycle</keyword>
<dbReference type="Gene3D" id="3.40.50.720">
    <property type="entry name" value="NAD(P)-binding Rossmann-like Domain"/>
    <property type="match status" value="1"/>
</dbReference>
<dbReference type="PROSITE" id="PS50975">
    <property type="entry name" value="ATP_GRASP"/>
    <property type="match status" value="1"/>
</dbReference>
<evidence type="ECO:0000256" key="1">
    <source>
        <dbReference type="ARBA" id="ARBA00022532"/>
    </source>
</evidence>
<dbReference type="Proteomes" id="UP001597213">
    <property type="component" value="Unassembled WGS sequence"/>
</dbReference>
<dbReference type="SUPFAM" id="SSF56059">
    <property type="entry name" value="Glutathione synthetase ATP-binding domain-like"/>
    <property type="match status" value="1"/>
</dbReference>
<dbReference type="SUPFAM" id="SSF52210">
    <property type="entry name" value="Succinyl-CoA synthetase domains"/>
    <property type="match status" value="2"/>
</dbReference>
<dbReference type="RefSeq" id="WP_379139719.1">
    <property type="nucleotide sequence ID" value="NZ_JBHUEN010000006.1"/>
</dbReference>
<dbReference type="Gene3D" id="3.30.470.20">
    <property type="entry name" value="ATP-grasp fold, B domain"/>
    <property type="match status" value="1"/>
</dbReference>
<protein>
    <submittedName>
        <fullName evidence="4">Acetate--CoA ligase family protein</fullName>
    </submittedName>
</protein>
<keyword evidence="2" id="KW-0067">ATP-binding</keyword>
<dbReference type="InterPro" id="IPR013815">
    <property type="entry name" value="ATP_grasp_subdomain_1"/>
</dbReference>
<dbReference type="Gene3D" id="3.40.50.261">
    <property type="entry name" value="Succinyl-CoA synthetase domains"/>
    <property type="match status" value="2"/>
</dbReference>
<proteinExistence type="predicted"/>
<dbReference type="InterPro" id="IPR016102">
    <property type="entry name" value="Succinyl-CoA_synth-like"/>
</dbReference>
<sequence length="685" mass="72341">MRDLSRLLRPQSIAVVGGKWSANVLRQCRKMGFQGDLWPIHPTRDTIEGLACYKSVADLPAAPDASFIGVNRDASIQILRELAERGAGGAVCFASGFGEVTDGAARQADLVAAAADMPFLGPNCYGFINYLDGALMWPDQHGGIRVDRGVAIIVQSSNIAINMTMHRRGLPIAYLLTAGNQAQTGVSDLIEATLADPRVTAIGLHLEGFDDPPRMEAAMRHARDKGVPIVALKVGKSQAAQAMTLSHTASLAGPEHLSDAFFARAGVARVRTLDEFVETLKLLHVLGPSPDMTLGSMSCSGGEASLVGDLAEAAGLQMPPLTDAQAAALRATLNPMVTISNPLDYHTFHWGDGPAMTATYAAMLDCRHGLDILVMDFPRLDRCDDNGSETALDAAIAAHAMTPGARFAVVASLPENMTEDIARKLMDSGIAPLMGLDTAMSAAAHAARIGTARPPKAPMPRRRPAIPRGEVITLHEAEAKDLLAASGMSRPAGRFAADADAAVAAAEELGYPVVLKAVSRDLPHKTEFGAVALHLHDAEAVRAAAGRMARLNAPFLVERMVTGAVAELILGIGRDPALGHYLTIGTGGILVELWNDMQSLLLPVDRDQVRAALAALRSAPLLAGYRGHPAAPIERIVDAAMAVADFAAENADTLEELDINPLMVTPEDAIAADALLRMRPTEEIS</sequence>
<feature type="domain" description="ATP-grasp" evidence="3">
    <location>
        <begin position="480"/>
        <end position="563"/>
    </location>
</feature>
<evidence type="ECO:0000313" key="5">
    <source>
        <dbReference type="Proteomes" id="UP001597213"/>
    </source>
</evidence>
<name>A0ABW4R2P1_9RHOB</name>
<evidence type="ECO:0000259" key="3">
    <source>
        <dbReference type="PROSITE" id="PS50975"/>
    </source>
</evidence>
<dbReference type="InterPro" id="IPR032875">
    <property type="entry name" value="Succ_CoA_lig_flav_dom"/>
</dbReference>
<keyword evidence="2" id="KW-0547">Nucleotide-binding</keyword>
<dbReference type="GO" id="GO:0016874">
    <property type="term" value="F:ligase activity"/>
    <property type="evidence" value="ECO:0007669"/>
    <property type="project" value="UniProtKB-KW"/>
</dbReference>
<dbReference type="Pfam" id="PF13607">
    <property type="entry name" value="Succ_CoA_lig"/>
    <property type="match status" value="1"/>
</dbReference>
<dbReference type="Gene3D" id="3.30.1490.20">
    <property type="entry name" value="ATP-grasp fold, A domain"/>
    <property type="match status" value="1"/>
</dbReference>
<organism evidence="4 5">
    <name type="scientific">Paracoccus pacificus</name>
    <dbReference type="NCBI Taxonomy" id="1463598"/>
    <lineage>
        <taxon>Bacteria</taxon>
        <taxon>Pseudomonadati</taxon>
        <taxon>Pseudomonadota</taxon>
        <taxon>Alphaproteobacteria</taxon>
        <taxon>Rhodobacterales</taxon>
        <taxon>Paracoccaceae</taxon>
        <taxon>Paracoccus</taxon>
    </lineage>
</organism>
<reference evidence="5" key="1">
    <citation type="journal article" date="2019" name="Int. J. Syst. Evol. Microbiol.">
        <title>The Global Catalogue of Microorganisms (GCM) 10K type strain sequencing project: providing services to taxonomists for standard genome sequencing and annotation.</title>
        <authorList>
            <consortium name="The Broad Institute Genomics Platform"/>
            <consortium name="The Broad Institute Genome Sequencing Center for Infectious Disease"/>
            <person name="Wu L."/>
            <person name="Ma J."/>
        </authorList>
    </citation>
    <scope>NUCLEOTIDE SEQUENCE [LARGE SCALE GENOMIC DNA]</scope>
    <source>
        <strain evidence="5">CCUG 56029</strain>
    </source>
</reference>
<dbReference type="PANTHER" id="PTHR42793:SF4">
    <property type="entry name" value="BLL6376 PROTEIN"/>
    <property type="match status" value="1"/>
</dbReference>
<dbReference type="InterPro" id="IPR036291">
    <property type="entry name" value="NAD(P)-bd_dom_sf"/>
</dbReference>
<dbReference type="Pfam" id="PF13549">
    <property type="entry name" value="ATP-grasp_5"/>
    <property type="match status" value="1"/>
</dbReference>
<dbReference type="InterPro" id="IPR003781">
    <property type="entry name" value="CoA-bd"/>
</dbReference>
<dbReference type="SUPFAM" id="SSF51735">
    <property type="entry name" value="NAD(P)-binding Rossmann-fold domains"/>
    <property type="match status" value="1"/>
</dbReference>
<dbReference type="SMART" id="SM00881">
    <property type="entry name" value="CoA_binding"/>
    <property type="match status" value="1"/>
</dbReference>
<comment type="caution">
    <text evidence="4">The sequence shown here is derived from an EMBL/GenBank/DDBJ whole genome shotgun (WGS) entry which is preliminary data.</text>
</comment>
<keyword evidence="5" id="KW-1185">Reference proteome</keyword>
<dbReference type="Pfam" id="PF13380">
    <property type="entry name" value="CoA_binding_2"/>
    <property type="match status" value="1"/>
</dbReference>
<evidence type="ECO:0000313" key="4">
    <source>
        <dbReference type="EMBL" id="MFD1880494.1"/>
    </source>
</evidence>
<keyword evidence="4" id="KW-0436">Ligase</keyword>
<evidence type="ECO:0000256" key="2">
    <source>
        <dbReference type="PROSITE-ProRule" id="PRU00409"/>
    </source>
</evidence>
<accession>A0ABW4R2P1</accession>
<dbReference type="EMBL" id="JBHUEN010000006">
    <property type="protein sequence ID" value="MFD1880494.1"/>
    <property type="molecule type" value="Genomic_DNA"/>
</dbReference>
<gene>
    <name evidence="4" type="ORF">ACFSCT_02045</name>
</gene>
<dbReference type="InterPro" id="IPR011761">
    <property type="entry name" value="ATP-grasp"/>
</dbReference>